<dbReference type="PROSITE" id="PS50908">
    <property type="entry name" value="RWD"/>
    <property type="match status" value="1"/>
</dbReference>
<dbReference type="InterPro" id="IPR016135">
    <property type="entry name" value="UBQ-conjugating_enzyme/RWD"/>
</dbReference>
<dbReference type="SUPFAM" id="SSF54495">
    <property type="entry name" value="UBC-like"/>
    <property type="match status" value="1"/>
</dbReference>
<keyword evidence="1" id="KW-0175">Coiled coil</keyword>
<dbReference type="Gene3D" id="3.10.110.10">
    <property type="entry name" value="Ubiquitin Conjugating Enzyme"/>
    <property type="match status" value="1"/>
</dbReference>
<dbReference type="Proteomes" id="UP001412239">
    <property type="component" value="Unassembled WGS sequence"/>
</dbReference>
<feature type="coiled-coil region" evidence="1">
    <location>
        <begin position="183"/>
        <end position="210"/>
    </location>
</feature>
<gene>
    <name evidence="3" type="ORF">GSTUAT00007939001</name>
</gene>
<feature type="domain" description="RWD" evidence="2">
    <location>
        <begin position="15"/>
        <end position="120"/>
    </location>
</feature>
<evidence type="ECO:0000259" key="2">
    <source>
        <dbReference type="PROSITE" id="PS50908"/>
    </source>
</evidence>
<evidence type="ECO:0000313" key="3">
    <source>
        <dbReference type="EMBL" id="CUS07995.1"/>
    </source>
</evidence>
<dbReference type="InterPro" id="IPR006575">
    <property type="entry name" value="RWD_dom"/>
</dbReference>
<sequence>MSDNDGNDNRQRQADELVLISSMFPSEFHWESEPDAELPEKDPQFYIEIPGASCALHFSLPETYPSTSPPEVFLRCGEKIPNAVRSQLRRKVNEAVNSLPQGQECIDMLLTGVMDIFTSPPKGENIVTEDAIQDINDTPVIVHALLWFHHLLSTQKRKNIVTWARPLRLSGYSRPGYPGALFIEGEKESVEEYTSQLKRLKWQAIQVRDEYPVPSGQRVLPLEAGVEEVEGLGDIAERLKMVGGSGLEAWFLAGMKIK</sequence>
<dbReference type="InterPro" id="IPR017359">
    <property type="entry name" value="Phi-like"/>
</dbReference>
<dbReference type="CDD" id="cd24163">
    <property type="entry name" value="RWDD2_C"/>
    <property type="match status" value="1"/>
</dbReference>
<proteinExistence type="predicted"/>
<dbReference type="PANTHER" id="PTHR15955:SF8">
    <property type="entry name" value="RWD DOMAIN-CONTAINING PROTEIN 2B-RELATED"/>
    <property type="match status" value="1"/>
</dbReference>
<dbReference type="EMBL" id="LN891155">
    <property type="protein sequence ID" value="CUS07995.1"/>
    <property type="molecule type" value="Genomic_DNA"/>
</dbReference>
<dbReference type="PANTHER" id="PTHR15955">
    <property type="entry name" value="RWD DOMAIN CONTAINING PROTEIN 2"/>
    <property type="match status" value="1"/>
</dbReference>
<accession>A0A292PMS2</accession>
<protein>
    <recommendedName>
        <fullName evidence="2">RWD domain-containing protein</fullName>
    </recommendedName>
</protein>
<dbReference type="InterPro" id="IPR010541">
    <property type="entry name" value="Prp3_C"/>
</dbReference>
<keyword evidence="4" id="KW-1185">Reference proteome</keyword>
<dbReference type="InterPro" id="IPR059181">
    <property type="entry name" value="RWDD2A-B_C"/>
</dbReference>
<name>A0A292PMS2_9PEZI</name>
<dbReference type="Pfam" id="PF06544">
    <property type="entry name" value="Prp3_C"/>
    <property type="match status" value="1"/>
</dbReference>
<evidence type="ECO:0000256" key="1">
    <source>
        <dbReference type="SAM" id="Coils"/>
    </source>
</evidence>
<reference evidence="3" key="1">
    <citation type="submission" date="2015-10" db="EMBL/GenBank/DDBJ databases">
        <authorList>
            <person name="Regsiter A."/>
            <person name="william w."/>
        </authorList>
    </citation>
    <scope>NUCLEOTIDE SEQUENCE</scope>
    <source>
        <strain evidence="3">Montdore</strain>
    </source>
</reference>
<evidence type="ECO:0000313" key="4">
    <source>
        <dbReference type="Proteomes" id="UP001412239"/>
    </source>
</evidence>
<dbReference type="SMART" id="SM00591">
    <property type="entry name" value="RWD"/>
    <property type="match status" value="1"/>
</dbReference>
<dbReference type="AlphaFoldDB" id="A0A292PMS2"/>
<organism evidence="3 4">
    <name type="scientific">Tuber aestivum</name>
    <name type="common">summer truffle</name>
    <dbReference type="NCBI Taxonomy" id="59557"/>
    <lineage>
        <taxon>Eukaryota</taxon>
        <taxon>Fungi</taxon>
        <taxon>Dikarya</taxon>
        <taxon>Ascomycota</taxon>
        <taxon>Pezizomycotina</taxon>
        <taxon>Pezizomycetes</taxon>
        <taxon>Pezizales</taxon>
        <taxon>Tuberaceae</taxon>
        <taxon>Tuber</taxon>
    </lineage>
</organism>
<dbReference type="Pfam" id="PF05773">
    <property type="entry name" value="RWD"/>
    <property type="match status" value="1"/>
</dbReference>